<dbReference type="KEGG" id="pox:MB84_21485"/>
<dbReference type="EMBL" id="CP011253">
    <property type="protein sequence ID" value="AKC71482.1"/>
    <property type="molecule type" value="Genomic_DNA"/>
</dbReference>
<feature type="signal peptide" evidence="1">
    <location>
        <begin position="1"/>
        <end position="25"/>
    </location>
</feature>
<dbReference type="Proteomes" id="UP000035050">
    <property type="component" value="Chromosome"/>
</dbReference>
<name>A0A0E3YFE2_9BURK</name>
<proteinExistence type="predicted"/>
<dbReference type="AlphaFoldDB" id="A0A0E3YFE2"/>
<evidence type="ECO:0000256" key="1">
    <source>
        <dbReference type="SAM" id="SignalP"/>
    </source>
</evidence>
<evidence type="ECO:0000313" key="2">
    <source>
        <dbReference type="EMBL" id="AKC71482.1"/>
    </source>
</evidence>
<dbReference type="HOGENOM" id="CLU_2918426_0_0_4"/>
<keyword evidence="1" id="KW-0732">Signal</keyword>
<protein>
    <submittedName>
        <fullName evidence="2">Uncharacterized protein</fullName>
    </submittedName>
</protein>
<dbReference type="PATRIC" id="fig|573737.6.peg.51"/>
<evidence type="ECO:0000313" key="3">
    <source>
        <dbReference type="Proteomes" id="UP000035050"/>
    </source>
</evidence>
<accession>A0A0E3YFE2</accession>
<feature type="chain" id="PRO_5002415463" evidence="1">
    <location>
        <begin position="26"/>
        <end position="61"/>
    </location>
</feature>
<dbReference type="RefSeq" id="WP_046292594.1">
    <property type="nucleotide sequence ID" value="NZ_CP011253.3"/>
</dbReference>
<dbReference type="OrthoDB" id="8944255at2"/>
<keyword evidence="3" id="KW-1185">Reference proteome</keyword>
<organism evidence="2 3">
    <name type="scientific">Pandoraea oxalativorans</name>
    <dbReference type="NCBI Taxonomy" id="573737"/>
    <lineage>
        <taxon>Bacteria</taxon>
        <taxon>Pseudomonadati</taxon>
        <taxon>Pseudomonadota</taxon>
        <taxon>Betaproteobacteria</taxon>
        <taxon>Burkholderiales</taxon>
        <taxon>Burkholderiaceae</taxon>
        <taxon>Pandoraea</taxon>
    </lineage>
</organism>
<gene>
    <name evidence="2" type="ORF">MB84_21485</name>
</gene>
<reference evidence="2" key="1">
    <citation type="submission" date="2016-06" db="EMBL/GenBank/DDBJ databases">
        <title>Pandoraea oxalativorans DSM 23570 Genome Sequencing.</title>
        <authorList>
            <person name="Ee R."/>
            <person name="Lim Y.-L."/>
            <person name="Yong D."/>
            <person name="Yin W.-F."/>
            <person name="Chan K.-G."/>
        </authorList>
    </citation>
    <scope>NUCLEOTIDE SEQUENCE</scope>
    <source>
        <strain evidence="2">DSM 23570</strain>
    </source>
</reference>
<sequence length="61" mass="6775">MKLNWMIRAGLISAALWTQIPTIQAAELSGVQAADSPREACPPWDDDECYCPDPSLVCRLR</sequence>